<evidence type="ECO:0000256" key="1">
    <source>
        <dbReference type="SAM" id="MobiDB-lite"/>
    </source>
</evidence>
<sequence>MWAYAVACLWWLLAAGSGGQWGVEASEFPDRECCDFPSPQSPTTATPITSASPSTPDSFFTARPG</sequence>
<feature type="region of interest" description="Disordered" evidence="1">
    <location>
        <begin position="37"/>
        <end position="65"/>
    </location>
</feature>
<evidence type="ECO:0000313" key="3">
    <source>
        <dbReference type="EMBL" id="CAH1953445.1"/>
    </source>
</evidence>
<protein>
    <submittedName>
        <fullName evidence="3">Uncharacterized protein</fullName>
    </submittedName>
</protein>
<feature type="signal peptide" evidence="2">
    <location>
        <begin position="1"/>
        <end position="18"/>
    </location>
</feature>
<dbReference type="Proteomes" id="UP001152888">
    <property type="component" value="Unassembled WGS sequence"/>
</dbReference>
<feature type="chain" id="PRO_5040379690" evidence="2">
    <location>
        <begin position="19"/>
        <end position="65"/>
    </location>
</feature>
<dbReference type="AlphaFoldDB" id="A0A9P0NRN9"/>
<keyword evidence="4" id="KW-1185">Reference proteome</keyword>
<gene>
    <name evidence="3" type="ORF">ACAOBT_LOCUS41</name>
</gene>
<organism evidence="3 4">
    <name type="scientific">Acanthoscelides obtectus</name>
    <name type="common">Bean weevil</name>
    <name type="synonym">Bruchus obtectus</name>
    <dbReference type="NCBI Taxonomy" id="200917"/>
    <lineage>
        <taxon>Eukaryota</taxon>
        <taxon>Metazoa</taxon>
        <taxon>Ecdysozoa</taxon>
        <taxon>Arthropoda</taxon>
        <taxon>Hexapoda</taxon>
        <taxon>Insecta</taxon>
        <taxon>Pterygota</taxon>
        <taxon>Neoptera</taxon>
        <taxon>Endopterygota</taxon>
        <taxon>Coleoptera</taxon>
        <taxon>Polyphaga</taxon>
        <taxon>Cucujiformia</taxon>
        <taxon>Chrysomeloidea</taxon>
        <taxon>Chrysomelidae</taxon>
        <taxon>Bruchinae</taxon>
        <taxon>Bruchini</taxon>
        <taxon>Acanthoscelides</taxon>
    </lineage>
</organism>
<evidence type="ECO:0000313" key="4">
    <source>
        <dbReference type="Proteomes" id="UP001152888"/>
    </source>
</evidence>
<name>A0A9P0NRN9_ACAOB</name>
<accession>A0A9P0NRN9</accession>
<reference evidence="3" key="1">
    <citation type="submission" date="2022-03" db="EMBL/GenBank/DDBJ databases">
        <authorList>
            <person name="Sayadi A."/>
        </authorList>
    </citation>
    <scope>NUCLEOTIDE SEQUENCE</scope>
</reference>
<feature type="compositionally biased region" description="Low complexity" evidence="1">
    <location>
        <begin position="37"/>
        <end position="58"/>
    </location>
</feature>
<keyword evidence="2" id="KW-0732">Signal</keyword>
<comment type="caution">
    <text evidence="3">The sequence shown here is derived from an EMBL/GenBank/DDBJ whole genome shotgun (WGS) entry which is preliminary data.</text>
</comment>
<proteinExistence type="predicted"/>
<dbReference type="EMBL" id="CAKOFQ010006651">
    <property type="protein sequence ID" value="CAH1953445.1"/>
    <property type="molecule type" value="Genomic_DNA"/>
</dbReference>
<evidence type="ECO:0000256" key="2">
    <source>
        <dbReference type="SAM" id="SignalP"/>
    </source>
</evidence>
<feature type="non-terminal residue" evidence="3">
    <location>
        <position position="65"/>
    </location>
</feature>
<dbReference type="OrthoDB" id="10467686at2759"/>